<dbReference type="STRING" id="384616.Pisl_0219"/>
<dbReference type="AlphaFoldDB" id="A1RR19"/>
<accession>A1RR19</accession>
<dbReference type="PANTHER" id="PTHR39418">
    <property type="entry name" value="DEHYDROGENASE-RELATED"/>
    <property type="match status" value="1"/>
</dbReference>
<dbReference type="EMBL" id="CP000504">
    <property type="protein sequence ID" value="ABL87401.1"/>
    <property type="molecule type" value="Genomic_DNA"/>
</dbReference>
<evidence type="ECO:0000259" key="1">
    <source>
        <dbReference type="Pfam" id="PF02663"/>
    </source>
</evidence>
<dbReference type="InterPro" id="IPR053194">
    <property type="entry name" value="tRNA_methyltr_O"/>
</dbReference>
<dbReference type="RefSeq" id="WP_011761978.1">
    <property type="nucleotide sequence ID" value="NC_008701.1"/>
</dbReference>
<dbReference type="InterPro" id="IPR003814">
    <property type="entry name" value="FmdEsu_dom"/>
</dbReference>
<evidence type="ECO:0000313" key="3">
    <source>
        <dbReference type="Proteomes" id="UP000002595"/>
    </source>
</evidence>
<dbReference type="PANTHER" id="PTHR39418:SF1">
    <property type="entry name" value="DEHYDROGENASE"/>
    <property type="match status" value="1"/>
</dbReference>
<proteinExistence type="predicted"/>
<feature type="domain" description="Formylmethanofuran dehydrogenase subunit E" evidence="1">
    <location>
        <begin position="27"/>
        <end position="159"/>
    </location>
</feature>
<protein>
    <submittedName>
        <fullName evidence="2">Formylmethanofuran dehydrogenase, subunit E</fullName>
        <ecNumber evidence="2">1.2.99.5</ecNumber>
    </submittedName>
</protein>
<gene>
    <name evidence="2" type="ordered locus">Pisl_0219</name>
</gene>
<evidence type="ECO:0000313" key="2">
    <source>
        <dbReference type="EMBL" id="ABL87401.1"/>
    </source>
</evidence>
<dbReference type="GO" id="GO:0016491">
    <property type="term" value="F:oxidoreductase activity"/>
    <property type="evidence" value="ECO:0007669"/>
    <property type="project" value="UniProtKB-KW"/>
</dbReference>
<dbReference type="OrthoDB" id="31120at2157"/>
<dbReference type="GeneID" id="4616992"/>
<dbReference type="Gene3D" id="3.30.1330.130">
    <property type="match status" value="1"/>
</dbReference>
<dbReference type="eggNOG" id="arCOG00762">
    <property type="taxonomic scope" value="Archaea"/>
</dbReference>
<name>A1RR19_PYRIL</name>
<keyword evidence="2" id="KW-0560">Oxidoreductase</keyword>
<keyword evidence="3" id="KW-1185">Reference proteome</keyword>
<dbReference type="EC" id="1.2.99.5" evidence="2"/>
<dbReference type="KEGG" id="pis:Pisl_0219"/>
<reference evidence="2" key="1">
    <citation type="submission" date="2006-12" db="EMBL/GenBank/DDBJ databases">
        <title>Complete sequence of Pyrobaculum islandicum DSM 4184.</title>
        <authorList>
            <person name="Copeland A."/>
            <person name="Lucas S."/>
            <person name="Lapidus A."/>
            <person name="Barry K."/>
            <person name="Detter J.C."/>
            <person name="Glavina del Rio T."/>
            <person name="Dalin E."/>
            <person name="Tice H."/>
            <person name="Pitluck S."/>
            <person name="Meincke L."/>
            <person name="Brettin T."/>
            <person name="Bruce D."/>
            <person name="Han C."/>
            <person name="Tapia R."/>
            <person name="Gilna P."/>
            <person name="Schmutz J."/>
            <person name="Larimer F."/>
            <person name="Land M."/>
            <person name="Hauser L."/>
            <person name="Kyrpides N."/>
            <person name="Mikhailova N."/>
            <person name="Cozen A.E."/>
            <person name="Fitz-Gibbon S.T."/>
            <person name="House C.H."/>
            <person name="Saltikov C."/>
            <person name="Lowe T."/>
            <person name="Richardson P."/>
        </authorList>
    </citation>
    <scope>NUCLEOTIDE SEQUENCE [LARGE SCALE GENOMIC DNA]</scope>
    <source>
        <strain evidence="2">DSM 4184</strain>
    </source>
</reference>
<dbReference type="Proteomes" id="UP000002595">
    <property type="component" value="Chromosome"/>
</dbReference>
<sequence length="238" mass="26294">MRFRKQIVELLQRRDLWGLLNKAAELHGHICVGLALGVKTSAVALERLGVLPADDTDIIAVTDNNTCFADGVQVVMGATLGNNRLIYRDAGRFALILVDRRGGKAVRISLAGRLTTPTMENPRYRDYWSRLPQLTEEKRQEFRSLMEKASAEVLEAPDAIFKIEEVPPDPILDALKSTTRPSWTVCERCGVATLAERAVVVGGRHYCPDCAGLKTYAVVGRKITEFKPPSSSPTQTAF</sequence>
<dbReference type="SUPFAM" id="SSF143555">
    <property type="entry name" value="FwdE-like"/>
    <property type="match status" value="1"/>
</dbReference>
<dbReference type="Pfam" id="PF02663">
    <property type="entry name" value="FmdE"/>
    <property type="match status" value="1"/>
</dbReference>
<organism evidence="2 3">
    <name type="scientific">Pyrobaculum islandicum (strain DSM 4184 / JCM 9189 / GEO3)</name>
    <dbReference type="NCBI Taxonomy" id="384616"/>
    <lineage>
        <taxon>Archaea</taxon>
        <taxon>Thermoproteota</taxon>
        <taxon>Thermoprotei</taxon>
        <taxon>Thermoproteales</taxon>
        <taxon>Thermoproteaceae</taxon>
        <taxon>Pyrobaculum</taxon>
    </lineage>
</organism>
<dbReference type="HOGENOM" id="CLU_087508_0_0_2"/>